<organism evidence="1 2">
    <name type="scientific">Metabacillus sediminilitoris</name>
    <dbReference type="NCBI Taxonomy" id="2567941"/>
    <lineage>
        <taxon>Bacteria</taxon>
        <taxon>Bacillati</taxon>
        <taxon>Bacillota</taxon>
        <taxon>Bacilli</taxon>
        <taxon>Bacillales</taxon>
        <taxon>Bacillaceae</taxon>
        <taxon>Metabacillus</taxon>
    </lineage>
</organism>
<keyword evidence="2" id="KW-1185">Reference proteome</keyword>
<sequence>MFLTDVKLFDIVKKQFVYKLKAFISVFSSLVIIQVIGMLLSMNGISNYYTDFNGQSLNISIYNGNLIIIFTMIWAFISAIIMTTKAYRNDDFVFIANRMSSNISNMCFLLLASFVGGITAMLAGILLKVVMFFIVDEGNVMLTMISFQELLLGMIVSMLYVLLFASLGYLIGILVQVSKWFAVIISALFFGYAFLGINKDGEAPLIVEIFTFYAMESSFGFFLLKVILAVCIFLFGSMFLSNKMEVRQ</sequence>
<dbReference type="OrthoDB" id="1795989at2"/>
<dbReference type="AlphaFoldDB" id="A0A4V3WFG2"/>
<proteinExistence type="predicted"/>
<evidence type="ECO:0000313" key="2">
    <source>
        <dbReference type="Proteomes" id="UP000310334"/>
    </source>
</evidence>
<comment type="caution">
    <text evidence="1">The sequence shown here is derived from an EMBL/GenBank/DDBJ whole genome shotgun (WGS) entry which is preliminary data.</text>
</comment>
<dbReference type="RefSeq" id="WP_136353722.1">
    <property type="nucleotide sequence ID" value="NZ_CP046266.1"/>
</dbReference>
<evidence type="ECO:0000313" key="1">
    <source>
        <dbReference type="EMBL" id="THF80168.1"/>
    </source>
</evidence>
<protein>
    <submittedName>
        <fullName evidence="1">Uncharacterized protein</fullName>
    </submittedName>
</protein>
<reference evidence="1 2" key="1">
    <citation type="submission" date="2019-04" db="EMBL/GenBank/DDBJ databases">
        <title>Bacillus sediminilitoris sp. nov., isolated from a tidal flat sediment on the East China Sea.</title>
        <authorList>
            <person name="Wei Y."/>
            <person name="Mao H."/>
            <person name="Fang J."/>
        </authorList>
    </citation>
    <scope>NUCLEOTIDE SEQUENCE [LARGE SCALE GENOMIC DNA]</scope>
    <source>
        <strain evidence="1 2">DSL-17</strain>
    </source>
</reference>
<accession>A0A4V3WFG2</accession>
<dbReference type="EMBL" id="SSNT01000007">
    <property type="protein sequence ID" value="THF80168.1"/>
    <property type="molecule type" value="Genomic_DNA"/>
</dbReference>
<gene>
    <name evidence="1" type="ORF">E6W99_10890</name>
</gene>
<dbReference type="Proteomes" id="UP000310334">
    <property type="component" value="Unassembled WGS sequence"/>
</dbReference>
<name>A0A4V3WFG2_9BACI</name>